<dbReference type="OrthoDB" id="6077907at2"/>
<sequence length="280" mass="29856">MHKAVLALLGVALVPLPAAAQWREPAPAPGYRAGQPVVLGPAAAPETAEALPWEALRQQLGKRNRVMLFWEAELEGEVATRYREVETLDRHGHAAVTRSEGVDRDRYGHVGTSVAGADAGMHQRSERFLEAEAPAAPRVEGESRQIRAHFMEQLRQGGVRFIDRALATRLAGAAVEGERPNVHAIETRALAGHADYLLQVTSAVDLQSASGRAFHVVLLDVADGGTVLEFQTQAAPPAAAPGRYVATANGFERQAAAAPGLADVARVLALETARRMQGAL</sequence>
<keyword evidence="1" id="KW-0732">Signal</keyword>
<protein>
    <recommendedName>
        <fullName evidence="4">Secreted protein</fullName>
    </recommendedName>
</protein>
<evidence type="ECO:0008006" key="4">
    <source>
        <dbReference type="Google" id="ProtNLM"/>
    </source>
</evidence>
<accession>A0A562D528</accession>
<keyword evidence="3" id="KW-1185">Reference proteome</keyword>
<proteinExistence type="predicted"/>
<dbReference type="Proteomes" id="UP000321583">
    <property type="component" value="Unassembled WGS sequence"/>
</dbReference>
<feature type="chain" id="PRO_5022221124" description="Secreted protein" evidence="1">
    <location>
        <begin position="21"/>
        <end position="280"/>
    </location>
</feature>
<organism evidence="2 3">
    <name type="scientific">Pseudoxanthomonas taiwanensis J19</name>
    <dbReference type="NCBI Taxonomy" id="935569"/>
    <lineage>
        <taxon>Bacteria</taxon>
        <taxon>Pseudomonadati</taxon>
        <taxon>Pseudomonadota</taxon>
        <taxon>Gammaproteobacteria</taxon>
        <taxon>Lysobacterales</taxon>
        <taxon>Lysobacteraceae</taxon>
        <taxon>Pseudoxanthomonas</taxon>
    </lineage>
</organism>
<evidence type="ECO:0000313" key="3">
    <source>
        <dbReference type="Proteomes" id="UP000321583"/>
    </source>
</evidence>
<dbReference type="EMBL" id="VLJS01000106">
    <property type="protein sequence ID" value="TWH04201.1"/>
    <property type="molecule type" value="Genomic_DNA"/>
</dbReference>
<feature type="signal peptide" evidence="1">
    <location>
        <begin position="1"/>
        <end position="20"/>
    </location>
</feature>
<dbReference type="AlphaFoldDB" id="A0A562D528"/>
<dbReference type="RefSeq" id="WP_028915778.1">
    <property type="nucleotide sequence ID" value="NZ_VLJS01000106.1"/>
</dbReference>
<reference evidence="2 3" key="1">
    <citation type="submission" date="2019-07" db="EMBL/GenBank/DDBJ databases">
        <title>Genome sequencing of lignin-degrading bacterial isolates.</title>
        <authorList>
            <person name="Gladden J."/>
        </authorList>
    </citation>
    <scope>NUCLEOTIDE SEQUENCE [LARGE SCALE GENOMIC DNA]</scope>
    <source>
        <strain evidence="2 3">J19</strain>
    </source>
</reference>
<evidence type="ECO:0000256" key="1">
    <source>
        <dbReference type="SAM" id="SignalP"/>
    </source>
</evidence>
<name>A0A562D528_9GAMM</name>
<gene>
    <name evidence="2" type="ORF">L613_007300000070</name>
</gene>
<comment type="caution">
    <text evidence="2">The sequence shown here is derived from an EMBL/GenBank/DDBJ whole genome shotgun (WGS) entry which is preliminary data.</text>
</comment>
<evidence type="ECO:0000313" key="2">
    <source>
        <dbReference type="EMBL" id="TWH04201.1"/>
    </source>
</evidence>